<dbReference type="AlphaFoldDB" id="A0A3P5YAB7"/>
<protein>
    <submittedName>
        <fullName evidence="2">Uncharacterized protein</fullName>
    </submittedName>
</protein>
<dbReference type="EMBL" id="LR031568">
    <property type="protein sequence ID" value="VDC58590.1"/>
    <property type="molecule type" value="Genomic_DNA"/>
</dbReference>
<keyword evidence="1" id="KW-0472">Membrane</keyword>
<organism evidence="2">
    <name type="scientific">Brassica campestris</name>
    <name type="common">Field mustard</name>
    <dbReference type="NCBI Taxonomy" id="3711"/>
    <lineage>
        <taxon>Eukaryota</taxon>
        <taxon>Viridiplantae</taxon>
        <taxon>Streptophyta</taxon>
        <taxon>Embryophyta</taxon>
        <taxon>Tracheophyta</taxon>
        <taxon>Spermatophyta</taxon>
        <taxon>Magnoliopsida</taxon>
        <taxon>eudicotyledons</taxon>
        <taxon>Gunneridae</taxon>
        <taxon>Pentapetalae</taxon>
        <taxon>rosids</taxon>
        <taxon>malvids</taxon>
        <taxon>Brassicales</taxon>
        <taxon>Brassicaceae</taxon>
        <taxon>Brassiceae</taxon>
        <taxon>Brassica</taxon>
    </lineage>
</organism>
<proteinExistence type="predicted"/>
<keyword evidence="1" id="KW-1133">Transmembrane helix</keyword>
<gene>
    <name evidence="2" type="ORF">BRAA09T36201Z</name>
</gene>
<name>A0A3P5YAB7_BRACM</name>
<evidence type="ECO:0000313" key="2">
    <source>
        <dbReference type="EMBL" id="VDC58590.1"/>
    </source>
</evidence>
<accession>A0A3P5YAB7</accession>
<keyword evidence="1" id="KW-0812">Transmembrane</keyword>
<reference evidence="2" key="1">
    <citation type="submission" date="2018-11" db="EMBL/GenBank/DDBJ databases">
        <authorList>
            <consortium name="Genoscope - CEA"/>
            <person name="William W."/>
        </authorList>
    </citation>
    <scope>NUCLEOTIDE SEQUENCE</scope>
</reference>
<evidence type="ECO:0000256" key="1">
    <source>
        <dbReference type="SAM" id="Phobius"/>
    </source>
</evidence>
<sequence>MTNTNQKRKAIFPQLLHIIPLGFIIVIKPFPTKVGKWKERRR</sequence>
<feature type="transmembrane region" description="Helical" evidence="1">
    <location>
        <begin position="12"/>
        <end position="31"/>
    </location>
</feature>